<comment type="caution">
    <text evidence="3">The sequence shown here is derived from an EMBL/GenBank/DDBJ whole genome shotgun (WGS) entry which is preliminary data.</text>
</comment>
<dbReference type="Pfam" id="PF01551">
    <property type="entry name" value="Peptidase_M23"/>
    <property type="match status" value="2"/>
</dbReference>
<dbReference type="PANTHER" id="PTHR21666">
    <property type="entry name" value="PEPTIDASE-RELATED"/>
    <property type="match status" value="1"/>
</dbReference>
<evidence type="ECO:0000313" key="3">
    <source>
        <dbReference type="EMBL" id="MDR6302210.1"/>
    </source>
</evidence>
<dbReference type="CDD" id="cd12797">
    <property type="entry name" value="M23_peptidase"/>
    <property type="match status" value="1"/>
</dbReference>
<sequence length="566" mass="64813">MRLLFFMGCILLSLGMNAQNSYPQDYFQNPLEVPLILSGTFGELRSNHFHSGMDIKTQQQTGLKVLATAEGYVSRIKIAHFGYGKALYIQHPNGYTSVYAHLSEFSPKIEAYIKKKQYAKESYEIEVFPQEDDLVVSQGEVIAYSGNSGSSGGPHLHFEIRNAQQHPINPMEFGIDIKDTYPPIVKNILVYPTGENAHVNKSAKRQQLRLIPKGNGLYETESFKAHGKIGFGISTIDRLNYAANQNGVYKISSFLNGSPVFEANFSEFSFAESRYINRFIDYEYYKTKRNRVQKLFLEPNNPLSILTQLHHNGYVSIQDSLDYTYTIKVEDFKGNVSTVRIPIENDEISVEEIIPNTIEKTDYLGRANEAVAFDEGKFDIYIPKHALYDDVYLNVTTDGESITVGNDAIPLHKNMTIGFDVSKYSEDDKKKLYIARMSDWGTPYYSDTYKKRNRFTTRTRTFGTYKLMSDSTPPRITPVNFREGKWMSNYRYLKFKIADDKTGISSYRATINGEFILMEYDYKTDMLVYDFNDEAVTHSTENKLKIIVVDNVGNSTTFEGTFFRKK</sequence>
<gene>
    <name evidence="3" type="ORF">GGR31_002889</name>
</gene>
<dbReference type="EMBL" id="JAVDQA010000012">
    <property type="protein sequence ID" value="MDR6302210.1"/>
    <property type="molecule type" value="Genomic_DNA"/>
</dbReference>
<feature type="signal peptide" evidence="1">
    <location>
        <begin position="1"/>
        <end position="18"/>
    </location>
</feature>
<dbReference type="RefSeq" id="WP_309730614.1">
    <property type="nucleotide sequence ID" value="NZ_JAVDQA010000012.1"/>
</dbReference>
<dbReference type="Gene3D" id="2.70.70.10">
    <property type="entry name" value="Glucose Permease (Domain IIA)"/>
    <property type="match status" value="1"/>
</dbReference>
<name>A0ABU1K9D5_9FLAO</name>
<organism evidence="3 4">
    <name type="scientific">Mesonia maritima</name>
    <dbReference type="NCBI Taxonomy" id="1793873"/>
    <lineage>
        <taxon>Bacteria</taxon>
        <taxon>Pseudomonadati</taxon>
        <taxon>Bacteroidota</taxon>
        <taxon>Flavobacteriia</taxon>
        <taxon>Flavobacteriales</taxon>
        <taxon>Flavobacteriaceae</taxon>
        <taxon>Mesonia</taxon>
    </lineage>
</organism>
<dbReference type="InterPro" id="IPR011055">
    <property type="entry name" value="Dup_hybrid_motif"/>
</dbReference>
<keyword evidence="4" id="KW-1185">Reference proteome</keyword>
<dbReference type="PANTHER" id="PTHR21666:SF285">
    <property type="entry name" value="M23 FAMILY METALLOPEPTIDASE"/>
    <property type="match status" value="1"/>
</dbReference>
<reference evidence="3 4" key="1">
    <citation type="submission" date="2023-07" db="EMBL/GenBank/DDBJ databases">
        <title>Genomic Encyclopedia of Type Strains, Phase IV (KMG-IV): sequencing the most valuable type-strain genomes for metagenomic binning, comparative biology and taxonomic classification.</title>
        <authorList>
            <person name="Goeker M."/>
        </authorList>
    </citation>
    <scope>NUCLEOTIDE SEQUENCE [LARGE SCALE GENOMIC DNA]</scope>
    <source>
        <strain evidence="3 4">DSM 102814</strain>
    </source>
</reference>
<evidence type="ECO:0000259" key="2">
    <source>
        <dbReference type="Pfam" id="PF01551"/>
    </source>
</evidence>
<proteinExistence type="predicted"/>
<dbReference type="InterPro" id="IPR016047">
    <property type="entry name" value="M23ase_b-sheet_dom"/>
</dbReference>
<feature type="chain" id="PRO_5046903996" description="M23ase beta-sheet core domain-containing protein" evidence="1">
    <location>
        <begin position="19"/>
        <end position="566"/>
    </location>
</feature>
<evidence type="ECO:0000256" key="1">
    <source>
        <dbReference type="SAM" id="SignalP"/>
    </source>
</evidence>
<feature type="domain" description="M23ase beta-sheet core" evidence="2">
    <location>
        <begin position="135"/>
        <end position="170"/>
    </location>
</feature>
<feature type="domain" description="M23ase beta-sheet core" evidence="2">
    <location>
        <begin position="49"/>
        <end position="117"/>
    </location>
</feature>
<dbReference type="SUPFAM" id="SSF51261">
    <property type="entry name" value="Duplicated hybrid motif"/>
    <property type="match status" value="1"/>
</dbReference>
<protein>
    <recommendedName>
        <fullName evidence="2">M23ase beta-sheet core domain-containing protein</fullName>
    </recommendedName>
</protein>
<dbReference type="InterPro" id="IPR050570">
    <property type="entry name" value="Cell_wall_metabolism_enzyme"/>
</dbReference>
<dbReference type="Proteomes" id="UP001257659">
    <property type="component" value="Unassembled WGS sequence"/>
</dbReference>
<evidence type="ECO:0000313" key="4">
    <source>
        <dbReference type="Proteomes" id="UP001257659"/>
    </source>
</evidence>
<keyword evidence="1" id="KW-0732">Signal</keyword>
<accession>A0ABU1K9D5</accession>